<dbReference type="GO" id="GO:0016491">
    <property type="term" value="F:oxidoreductase activity"/>
    <property type="evidence" value="ECO:0007669"/>
    <property type="project" value="UniProtKB-KW"/>
</dbReference>
<protein>
    <recommendedName>
        <fullName evidence="3">NmrA-like domain-containing protein</fullName>
    </recommendedName>
</protein>
<dbReference type="SUPFAM" id="SSF51735">
    <property type="entry name" value="NAD(P)-binding Rossmann-fold domains"/>
    <property type="match status" value="1"/>
</dbReference>
<gene>
    <name evidence="4" type="ORF">RDB_LOCUS146890</name>
</gene>
<dbReference type="Pfam" id="PF05368">
    <property type="entry name" value="NmrA"/>
    <property type="match status" value="1"/>
</dbReference>
<dbReference type="AlphaFoldDB" id="A0A8H3BBG9"/>
<dbReference type="Gene3D" id="3.90.25.10">
    <property type="entry name" value="UDP-galactose 4-epimerase, domain 1"/>
    <property type="match status" value="1"/>
</dbReference>
<evidence type="ECO:0000259" key="3">
    <source>
        <dbReference type="Pfam" id="PF05368"/>
    </source>
</evidence>
<feature type="domain" description="NmrA-like" evidence="3">
    <location>
        <begin position="4"/>
        <end position="101"/>
    </location>
</feature>
<comment type="caution">
    <text evidence="4">The sequence shown here is derived from an EMBL/GenBank/DDBJ whole genome shotgun (WGS) entry which is preliminary data.</text>
</comment>
<dbReference type="Proteomes" id="UP000663846">
    <property type="component" value="Unassembled WGS sequence"/>
</dbReference>
<dbReference type="PANTHER" id="PTHR47706:SF9">
    <property type="entry name" value="NMRA-LIKE DOMAIN-CONTAINING PROTEIN-RELATED"/>
    <property type="match status" value="1"/>
</dbReference>
<dbReference type="Gene3D" id="3.40.50.720">
    <property type="entry name" value="NAD(P)-binding Rossmann-like Domain"/>
    <property type="match status" value="1"/>
</dbReference>
<proteinExistence type="predicted"/>
<dbReference type="PANTHER" id="PTHR47706">
    <property type="entry name" value="NMRA-LIKE FAMILY PROTEIN"/>
    <property type="match status" value="1"/>
</dbReference>
<name>A0A8H3BBG9_9AGAM</name>
<evidence type="ECO:0000256" key="1">
    <source>
        <dbReference type="ARBA" id="ARBA00022857"/>
    </source>
</evidence>
<dbReference type="EMBL" id="CAJMWS010000573">
    <property type="protein sequence ID" value="CAE6452244.1"/>
    <property type="molecule type" value="Genomic_DNA"/>
</dbReference>
<sequence length="271" mass="29840">MSAKVVALAGANGNVGRFFTDAFLKLNAFQVCLLVRNQSVDTTPYQEYKKRGASLHAISYDDFAGLTKALEGVDVLVSCVGPEVITSAQAGVKVFFPSEYGGHFPDSVTYPYMQEMRAVVKSAQDHRLPVARLNNGGLPEYMFIPSFGFDLAKKKATIWGEGNAKASWTTTTSLANVLKSVPISQLENKDFSIEASCSTMNQVVKLWEQKHKEKLQVEYRPLKELEDRIAADPNDIFAAALHGWDAGYGYVGGKDNGLYPEWKPETLESVL</sequence>
<dbReference type="InterPro" id="IPR036291">
    <property type="entry name" value="NAD(P)-bd_dom_sf"/>
</dbReference>
<keyword evidence="2" id="KW-0560">Oxidoreductase</keyword>
<keyword evidence="1" id="KW-0521">NADP</keyword>
<dbReference type="InterPro" id="IPR008030">
    <property type="entry name" value="NmrA-like"/>
</dbReference>
<evidence type="ECO:0000256" key="2">
    <source>
        <dbReference type="ARBA" id="ARBA00023002"/>
    </source>
</evidence>
<dbReference type="InterPro" id="IPR051609">
    <property type="entry name" value="NmrA/Isoflavone_reductase-like"/>
</dbReference>
<accession>A0A8H3BBG9</accession>
<evidence type="ECO:0000313" key="5">
    <source>
        <dbReference type="Proteomes" id="UP000663846"/>
    </source>
</evidence>
<reference evidence="4" key="1">
    <citation type="submission" date="2021-01" db="EMBL/GenBank/DDBJ databases">
        <authorList>
            <person name="Kaushik A."/>
        </authorList>
    </citation>
    <scope>NUCLEOTIDE SEQUENCE</scope>
    <source>
        <strain evidence="4">AG1-1C</strain>
    </source>
</reference>
<evidence type="ECO:0000313" key="4">
    <source>
        <dbReference type="EMBL" id="CAE6452244.1"/>
    </source>
</evidence>
<organism evidence="4 5">
    <name type="scientific">Rhizoctonia solani</name>
    <dbReference type="NCBI Taxonomy" id="456999"/>
    <lineage>
        <taxon>Eukaryota</taxon>
        <taxon>Fungi</taxon>
        <taxon>Dikarya</taxon>
        <taxon>Basidiomycota</taxon>
        <taxon>Agaricomycotina</taxon>
        <taxon>Agaricomycetes</taxon>
        <taxon>Cantharellales</taxon>
        <taxon>Ceratobasidiaceae</taxon>
        <taxon>Rhizoctonia</taxon>
    </lineage>
</organism>